<dbReference type="InterPro" id="IPR011989">
    <property type="entry name" value="ARM-like"/>
</dbReference>
<sequence length="858" mass="89779">MLQTTHANVAYVAPDDERDEAEHHAELVHTARTLAERTMAQCVGRGAFRMASRAVRATATWRTPRLNVALRALPGGAVVAHPYAADPHEVEWPEFHNGVASALEIALHADDRLDSSWIFSHSTAPRDAARHAGFLLGLGLQGHLARLGRVHAYRYLAPRHALTTVGLVLGVAASFRGTADPAARQVMAVQAAAFLPARGAALHLPALTQAAGVLGMGLVFAGTDHRWTAERLAAQLDAPLAAPDAAHAHDLYANAAGLALGFVLLGRGRRTPMDAASDAALVARLRRLVGAHGPEAPAANRTAHAAALALALIFLRSGRADVARLVAPPPSRAALAHTRPDLLLVRAVAHALIHWDAIAPDDAWLLSTLPPFLQTLAPHTALAPAERVAWYNVRAGACLALALRFAGTADARARALLLRQLRAHVDDAAPPGAPATYAARIVHAARETLRDVLHVALATVMAGTGDVELLRIFRTAHGAVQRGYGSQMAAHTALGVLFLGGGRLTLGTDDVAVAALLTAFLPRFPASPSDHRAHLQAARHLYVLALAPRLLVARDVRSGEACALPITTDGAAHVHRVAPTLLPPLDALHAVHSVSRRYWPAALGAAQLGAAAADARAPLVFHVQRRTGYRSYVDDPRGHRSIFARARGWGAHPLRAGTRAEARAMRRDLAELVRGFATAPHYAALAQRVCTGDAPFAAFATAALMACLTADTPALVHVYAALYAAHAAPSALAVDDARFLSTWAAGAACAALTAAREPLLPRAARAVVAAQVVRAPPPGAPLPADAAAYLAAAAADAPRLSPAGAHVLAQLGAPPYATLCALRAHYARTGAALGAAVLRRLWPHDAALVAHLVAAWSS</sequence>
<evidence type="ECO:0000259" key="5">
    <source>
        <dbReference type="Pfam" id="PF18122"/>
    </source>
</evidence>
<reference evidence="6 7" key="1">
    <citation type="journal article" date="2020" name="Elife">
        <title>Loss of centromere function drives karyotype evolution in closely related Malassezia species.</title>
        <authorList>
            <person name="Sankaranarayanan S.R."/>
            <person name="Ianiri G."/>
            <person name="Coelho M.A."/>
            <person name="Reza M.H."/>
            <person name="Thimmappa B.C."/>
            <person name="Ganguly P."/>
            <person name="Vadnala R.N."/>
            <person name="Sun S."/>
            <person name="Siddharthan R."/>
            <person name="Tellgren-Roth C."/>
            <person name="Dawson T.L."/>
            <person name="Heitman J."/>
            <person name="Sanyal K."/>
        </authorList>
    </citation>
    <scope>NUCLEOTIDE SEQUENCE [LARGE SCALE GENOMIC DNA]</scope>
    <source>
        <strain evidence="6">CBS14141</strain>
    </source>
</reference>
<name>A0ABY8EZ12_MALFU</name>
<dbReference type="EMBL" id="CP046240">
    <property type="protein sequence ID" value="WFD49869.1"/>
    <property type="molecule type" value="Genomic_DNA"/>
</dbReference>
<keyword evidence="7" id="KW-1185">Reference proteome</keyword>
<evidence type="ECO:0000256" key="3">
    <source>
        <dbReference type="ARBA" id="ARBA00022776"/>
    </source>
</evidence>
<organism evidence="6 7">
    <name type="scientific">Malassezia furfur</name>
    <name type="common">Pityriasis versicolor infection agent</name>
    <name type="synonym">Pityrosporum furfur</name>
    <dbReference type="NCBI Taxonomy" id="55194"/>
    <lineage>
        <taxon>Eukaryota</taxon>
        <taxon>Fungi</taxon>
        <taxon>Dikarya</taxon>
        <taxon>Basidiomycota</taxon>
        <taxon>Ustilaginomycotina</taxon>
        <taxon>Malasseziomycetes</taxon>
        <taxon>Malasseziales</taxon>
        <taxon>Malasseziaceae</taxon>
        <taxon>Malassezia</taxon>
    </lineage>
</organism>
<keyword evidence="4" id="KW-0131">Cell cycle</keyword>
<evidence type="ECO:0000256" key="4">
    <source>
        <dbReference type="ARBA" id="ARBA00023306"/>
    </source>
</evidence>
<dbReference type="InterPro" id="IPR041221">
    <property type="entry name" value="APC1_C"/>
</dbReference>
<dbReference type="InterPro" id="IPR024990">
    <property type="entry name" value="Apc1"/>
</dbReference>
<dbReference type="Gene3D" id="1.25.10.10">
    <property type="entry name" value="Leucine-rich Repeat Variant"/>
    <property type="match status" value="2"/>
</dbReference>
<evidence type="ECO:0000313" key="7">
    <source>
        <dbReference type="Proteomes" id="UP000818624"/>
    </source>
</evidence>
<feature type="domain" description="Anaphase-promoting complex subunit 1 C-terminal" evidence="5">
    <location>
        <begin position="671"/>
        <end position="762"/>
    </location>
</feature>
<dbReference type="Proteomes" id="UP000818624">
    <property type="component" value="Chromosome 7"/>
</dbReference>
<dbReference type="PANTHER" id="PTHR12827">
    <property type="entry name" value="MEIOTIC CHECKPOINT REGULATOR TSG24 FAMILY MEMBER"/>
    <property type="match status" value="1"/>
</dbReference>
<proteinExistence type="inferred from homology"/>
<protein>
    <submittedName>
        <fullName evidence="6">Anaphase-promoting complex subunit 1</fullName>
    </submittedName>
</protein>
<dbReference type="Pfam" id="PF18122">
    <property type="entry name" value="APC1_C"/>
    <property type="match status" value="1"/>
</dbReference>
<dbReference type="PANTHER" id="PTHR12827:SF3">
    <property type="entry name" value="ANAPHASE-PROMOTING COMPLEX SUBUNIT 1"/>
    <property type="match status" value="1"/>
</dbReference>
<gene>
    <name evidence="6" type="primary">APC1</name>
    <name evidence="6" type="ORF">GLX27_004554</name>
</gene>
<evidence type="ECO:0000256" key="1">
    <source>
        <dbReference type="ARBA" id="ARBA00010547"/>
    </source>
</evidence>
<keyword evidence="2" id="KW-0132">Cell division</keyword>
<evidence type="ECO:0000256" key="2">
    <source>
        <dbReference type="ARBA" id="ARBA00022618"/>
    </source>
</evidence>
<keyword evidence="3" id="KW-0498">Mitosis</keyword>
<accession>A0ABY8EZ12</accession>
<evidence type="ECO:0000313" key="6">
    <source>
        <dbReference type="EMBL" id="WFD49869.1"/>
    </source>
</evidence>
<comment type="similarity">
    <text evidence="1">Belongs to the APC1 family.</text>
</comment>